<feature type="non-terminal residue" evidence="2">
    <location>
        <position position="95"/>
    </location>
</feature>
<evidence type="ECO:0000313" key="2">
    <source>
        <dbReference type="EMBL" id="KAK5984671.1"/>
    </source>
</evidence>
<accession>A0AAN8FRX4</accession>
<reference evidence="2 3" key="1">
    <citation type="submission" date="2019-10" db="EMBL/GenBank/DDBJ databases">
        <title>Assembly and Annotation for the nematode Trichostrongylus colubriformis.</title>
        <authorList>
            <person name="Martin J."/>
        </authorList>
    </citation>
    <scope>NUCLEOTIDE SEQUENCE [LARGE SCALE GENOMIC DNA]</scope>
    <source>
        <strain evidence="2">G859</strain>
        <tissue evidence="2">Whole worm</tissue>
    </source>
</reference>
<name>A0AAN8FRX4_TRICO</name>
<keyword evidence="1" id="KW-0472">Membrane</keyword>
<keyword evidence="1" id="KW-1133">Transmembrane helix</keyword>
<keyword evidence="1" id="KW-0812">Transmembrane</keyword>
<comment type="caution">
    <text evidence="2">The sequence shown here is derived from an EMBL/GenBank/DDBJ whole genome shotgun (WGS) entry which is preliminary data.</text>
</comment>
<dbReference type="Proteomes" id="UP001331761">
    <property type="component" value="Unassembled WGS sequence"/>
</dbReference>
<evidence type="ECO:0000313" key="3">
    <source>
        <dbReference type="Proteomes" id="UP001331761"/>
    </source>
</evidence>
<organism evidence="2 3">
    <name type="scientific">Trichostrongylus colubriformis</name>
    <name type="common">Black scour worm</name>
    <dbReference type="NCBI Taxonomy" id="6319"/>
    <lineage>
        <taxon>Eukaryota</taxon>
        <taxon>Metazoa</taxon>
        <taxon>Ecdysozoa</taxon>
        <taxon>Nematoda</taxon>
        <taxon>Chromadorea</taxon>
        <taxon>Rhabditida</taxon>
        <taxon>Rhabditina</taxon>
        <taxon>Rhabditomorpha</taxon>
        <taxon>Strongyloidea</taxon>
        <taxon>Trichostrongylidae</taxon>
        <taxon>Trichostrongylus</taxon>
    </lineage>
</organism>
<dbReference type="AlphaFoldDB" id="A0AAN8FRX4"/>
<protein>
    <submittedName>
        <fullName evidence="2">Uncharacterized protein</fullName>
    </submittedName>
</protein>
<keyword evidence="3" id="KW-1185">Reference proteome</keyword>
<dbReference type="EMBL" id="WIXE01002599">
    <property type="protein sequence ID" value="KAK5984671.1"/>
    <property type="molecule type" value="Genomic_DNA"/>
</dbReference>
<sequence length="95" mass="11115">MSWFDFVNVRRSLDAMSVYVLNLADGEGDSVKGESYKFVRMADDLHDVATYLADMRLCFIIITGTGYVLLVAYLIMLCIQRHRRAQSHRRNWDHR</sequence>
<gene>
    <name evidence="2" type="ORF">GCK32_021639</name>
</gene>
<feature type="transmembrane region" description="Helical" evidence="1">
    <location>
        <begin position="59"/>
        <end position="79"/>
    </location>
</feature>
<proteinExistence type="predicted"/>
<evidence type="ECO:0000256" key="1">
    <source>
        <dbReference type="SAM" id="Phobius"/>
    </source>
</evidence>